<evidence type="ECO:0000256" key="5">
    <source>
        <dbReference type="SAM" id="MobiDB-lite"/>
    </source>
</evidence>
<dbReference type="PANTHER" id="PTHR31391">
    <property type="entry name" value="B3 DOMAIN-CONTAINING PROTEIN OS11G0197600-RELATED"/>
    <property type="match status" value="1"/>
</dbReference>
<keyword evidence="3" id="KW-0804">Transcription</keyword>
<dbReference type="STRING" id="69332.A0A388K5V7"/>
<dbReference type="OrthoDB" id="1909330at2759"/>
<dbReference type="InterPro" id="IPR044837">
    <property type="entry name" value="REM16-like"/>
</dbReference>
<evidence type="ECO:0000313" key="8">
    <source>
        <dbReference type="Proteomes" id="UP000265515"/>
    </source>
</evidence>
<keyword evidence="8" id="KW-1185">Reference proteome</keyword>
<dbReference type="EMBL" id="BFEA01000061">
    <property type="protein sequence ID" value="GBG65425.1"/>
    <property type="molecule type" value="Genomic_DNA"/>
</dbReference>
<dbReference type="InterPro" id="IPR003340">
    <property type="entry name" value="B3_DNA-bd"/>
</dbReference>
<feature type="region of interest" description="Disordered" evidence="5">
    <location>
        <begin position="284"/>
        <end position="310"/>
    </location>
</feature>
<feature type="domain" description="TF-B3" evidence="6">
    <location>
        <begin position="60"/>
        <end position="151"/>
    </location>
</feature>
<evidence type="ECO:0000313" key="7">
    <source>
        <dbReference type="EMBL" id="GBG65425.1"/>
    </source>
</evidence>
<protein>
    <recommendedName>
        <fullName evidence="6">TF-B3 domain-containing protein</fullName>
    </recommendedName>
</protein>
<dbReference type="SMART" id="SM01019">
    <property type="entry name" value="B3"/>
    <property type="match status" value="1"/>
</dbReference>
<sequence length="415" mass="45349">MVKKMGSNRVKGVVKANGIPAEKATTMEMGLKQVDDNPFRGKGVLLEDVVESLVVEGKNCAKLLQPAHVERFFILNLPSEFSRLLPRSISKMWLEDSMGNAWTSRFLGSKRGILSGGWRAFAKDHGLVPNDWVILEKLSDTRLKVSIFRSGGKPPLNPPPKKNGRRPKAEMEARAKAENSAQDLELLSKAIQRRKRTALVSNGSGEGTGKRRKVGTRPPEESLGVEMGKNDAVDGRTEKGDSLPNLPAAVINTEEGRRVGRIRSNRGKSQVEGRYVNQGAVVLSNSTEEKGESKSTPLKKAGGVSDGDAMKKSPKAFDLLKPRKTSLVSGQGGQEAEDLSYVDVAKEGIITVVQVLDKRITETGKQQLYVLLSGADKPLWIDQNALSTDKLFDKTPPPLRGRPATTNRNKKKGKR</sequence>
<feature type="region of interest" description="Disordered" evidence="5">
    <location>
        <begin position="195"/>
        <end position="245"/>
    </location>
</feature>
<dbReference type="SUPFAM" id="SSF101936">
    <property type="entry name" value="DNA-binding pseudobarrel domain"/>
    <property type="match status" value="1"/>
</dbReference>
<dbReference type="Proteomes" id="UP000265515">
    <property type="component" value="Unassembled WGS sequence"/>
</dbReference>
<dbReference type="InterPro" id="IPR015300">
    <property type="entry name" value="DNA-bd_pseudobarrel_sf"/>
</dbReference>
<feature type="region of interest" description="Disordered" evidence="5">
    <location>
        <begin position="389"/>
        <end position="415"/>
    </location>
</feature>
<dbReference type="Gramene" id="GBG65425">
    <property type="protein sequence ID" value="GBG65425"/>
    <property type="gene ID" value="CBR_g50785"/>
</dbReference>
<dbReference type="Gene3D" id="2.40.330.10">
    <property type="entry name" value="DNA-binding pseudobarrel domain"/>
    <property type="match status" value="1"/>
</dbReference>
<evidence type="ECO:0000256" key="4">
    <source>
        <dbReference type="ARBA" id="ARBA00023242"/>
    </source>
</evidence>
<evidence type="ECO:0000256" key="2">
    <source>
        <dbReference type="ARBA" id="ARBA00023125"/>
    </source>
</evidence>
<accession>A0A388K5V7</accession>
<feature type="region of interest" description="Disordered" evidence="5">
    <location>
        <begin position="148"/>
        <end position="182"/>
    </location>
</feature>
<feature type="compositionally biased region" description="Basic and acidic residues" evidence="5">
    <location>
        <begin position="167"/>
        <end position="177"/>
    </location>
</feature>
<comment type="caution">
    <text evidence="7">The sequence shown here is derived from an EMBL/GenBank/DDBJ whole genome shotgun (WGS) entry which is preliminary data.</text>
</comment>
<proteinExistence type="predicted"/>
<gene>
    <name evidence="7" type="ORF">CBR_g50785</name>
</gene>
<dbReference type="Pfam" id="PF02362">
    <property type="entry name" value="B3"/>
    <property type="match status" value="1"/>
</dbReference>
<evidence type="ECO:0000256" key="3">
    <source>
        <dbReference type="ARBA" id="ARBA00023163"/>
    </source>
</evidence>
<keyword evidence="1" id="KW-0805">Transcription regulation</keyword>
<keyword evidence="2" id="KW-0238">DNA-binding</keyword>
<dbReference type="CDD" id="cd10017">
    <property type="entry name" value="B3_DNA"/>
    <property type="match status" value="1"/>
</dbReference>
<evidence type="ECO:0000256" key="1">
    <source>
        <dbReference type="ARBA" id="ARBA00023015"/>
    </source>
</evidence>
<feature type="compositionally biased region" description="Basic and acidic residues" evidence="5">
    <location>
        <begin position="228"/>
        <end position="241"/>
    </location>
</feature>
<name>A0A388K5V7_CHABU</name>
<dbReference type="PROSITE" id="PS50863">
    <property type="entry name" value="B3"/>
    <property type="match status" value="1"/>
</dbReference>
<evidence type="ECO:0000259" key="6">
    <source>
        <dbReference type="PROSITE" id="PS50863"/>
    </source>
</evidence>
<reference evidence="7 8" key="1">
    <citation type="journal article" date="2018" name="Cell">
        <title>The Chara Genome: Secondary Complexity and Implications for Plant Terrestrialization.</title>
        <authorList>
            <person name="Nishiyama T."/>
            <person name="Sakayama H."/>
            <person name="Vries J.D."/>
            <person name="Buschmann H."/>
            <person name="Saint-Marcoux D."/>
            <person name="Ullrich K.K."/>
            <person name="Haas F.B."/>
            <person name="Vanderstraeten L."/>
            <person name="Becker D."/>
            <person name="Lang D."/>
            <person name="Vosolsobe S."/>
            <person name="Rombauts S."/>
            <person name="Wilhelmsson P.K.I."/>
            <person name="Janitza P."/>
            <person name="Kern R."/>
            <person name="Heyl A."/>
            <person name="Rumpler F."/>
            <person name="Villalobos L.I.A.C."/>
            <person name="Clay J.M."/>
            <person name="Skokan R."/>
            <person name="Toyoda A."/>
            <person name="Suzuki Y."/>
            <person name="Kagoshima H."/>
            <person name="Schijlen E."/>
            <person name="Tajeshwar N."/>
            <person name="Catarino B."/>
            <person name="Hetherington A.J."/>
            <person name="Saltykova A."/>
            <person name="Bonnot C."/>
            <person name="Breuninger H."/>
            <person name="Symeonidi A."/>
            <person name="Radhakrishnan G.V."/>
            <person name="Van Nieuwerburgh F."/>
            <person name="Deforce D."/>
            <person name="Chang C."/>
            <person name="Karol K.G."/>
            <person name="Hedrich R."/>
            <person name="Ulvskov P."/>
            <person name="Glockner G."/>
            <person name="Delwiche C.F."/>
            <person name="Petrasek J."/>
            <person name="Van de Peer Y."/>
            <person name="Friml J."/>
            <person name="Beilby M."/>
            <person name="Dolan L."/>
            <person name="Kohara Y."/>
            <person name="Sugano S."/>
            <person name="Fujiyama A."/>
            <person name="Delaux P.-M."/>
            <person name="Quint M."/>
            <person name="TheiBen G."/>
            <person name="Hagemann M."/>
            <person name="Harholt J."/>
            <person name="Dunand C."/>
            <person name="Zachgo S."/>
            <person name="Langdale J."/>
            <person name="Maumus F."/>
            <person name="Straeten D.V.D."/>
            <person name="Gould S.B."/>
            <person name="Rensing S.A."/>
        </authorList>
    </citation>
    <scope>NUCLEOTIDE SEQUENCE [LARGE SCALE GENOMIC DNA]</scope>
    <source>
        <strain evidence="7 8">S276</strain>
    </source>
</reference>
<dbReference type="AlphaFoldDB" id="A0A388K5V7"/>
<dbReference type="GO" id="GO:0003677">
    <property type="term" value="F:DNA binding"/>
    <property type="evidence" value="ECO:0007669"/>
    <property type="project" value="UniProtKB-KW"/>
</dbReference>
<organism evidence="7 8">
    <name type="scientific">Chara braunii</name>
    <name type="common">Braun's stonewort</name>
    <dbReference type="NCBI Taxonomy" id="69332"/>
    <lineage>
        <taxon>Eukaryota</taxon>
        <taxon>Viridiplantae</taxon>
        <taxon>Streptophyta</taxon>
        <taxon>Charophyceae</taxon>
        <taxon>Charales</taxon>
        <taxon>Characeae</taxon>
        <taxon>Chara</taxon>
    </lineage>
</organism>
<keyword evidence="4" id="KW-0539">Nucleus</keyword>